<feature type="domain" description="HNH nuclease" evidence="1">
    <location>
        <begin position="49"/>
        <end position="99"/>
    </location>
</feature>
<dbReference type="EMBL" id="MK500565">
    <property type="protein sequence ID" value="QBK91768.1"/>
    <property type="molecule type" value="Genomic_DNA"/>
</dbReference>
<organism evidence="2">
    <name type="scientific">Pithovirus LCPAC304</name>
    <dbReference type="NCBI Taxonomy" id="2506594"/>
    <lineage>
        <taxon>Viruses</taxon>
        <taxon>Pithoviruses</taxon>
    </lineage>
</organism>
<keyword evidence="2" id="KW-0378">Hydrolase</keyword>
<evidence type="ECO:0000259" key="1">
    <source>
        <dbReference type="SMART" id="SM00507"/>
    </source>
</evidence>
<dbReference type="InterPro" id="IPR003647">
    <property type="entry name" value="Intron_nuc_1_rpt"/>
</dbReference>
<evidence type="ECO:0000313" key="2">
    <source>
        <dbReference type="EMBL" id="QBK91768.1"/>
    </source>
</evidence>
<dbReference type="GO" id="GO:0016788">
    <property type="term" value="F:hydrolase activity, acting on ester bonds"/>
    <property type="evidence" value="ECO:0007669"/>
    <property type="project" value="InterPro"/>
</dbReference>
<dbReference type="Gene3D" id="3.90.75.20">
    <property type="match status" value="2"/>
</dbReference>
<dbReference type="SMART" id="SM00497">
    <property type="entry name" value="IENR1"/>
    <property type="match status" value="2"/>
</dbReference>
<dbReference type="InterPro" id="IPR044925">
    <property type="entry name" value="His-Me_finger_sf"/>
</dbReference>
<reference evidence="2" key="1">
    <citation type="journal article" date="2019" name="MBio">
        <title>Virus Genomes from Deep Sea Sediments Expand the Ocean Megavirome and Support Independent Origins of Viral Gigantism.</title>
        <authorList>
            <person name="Backstrom D."/>
            <person name="Yutin N."/>
            <person name="Jorgensen S.L."/>
            <person name="Dharamshi J."/>
            <person name="Homa F."/>
            <person name="Zaremba-Niedwiedzka K."/>
            <person name="Spang A."/>
            <person name="Wolf Y.I."/>
            <person name="Koonin E.V."/>
            <person name="Ettema T.J."/>
        </authorList>
    </citation>
    <scope>NUCLEOTIDE SEQUENCE</scope>
</reference>
<gene>
    <name evidence="2" type="ORF">LCPAC304_01060</name>
</gene>
<dbReference type="SUPFAM" id="SSF64496">
    <property type="entry name" value="DNA-binding domain of intron-encoded endonucleases"/>
    <property type="match status" value="1"/>
</dbReference>
<dbReference type="Pfam" id="PF07463">
    <property type="entry name" value="NUMOD4"/>
    <property type="match status" value="1"/>
</dbReference>
<keyword evidence="2" id="KW-0540">Nuclease</keyword>
<dbReference type="InterPro" id="IPR010902">
    <property type="entry name" value="NUMOD4"/>
</dbReference>
<dbReference type="CDD" id="cd00085">
    <property type="entry name" value="HNHc"/>
    <property type="match status" value="1"/>
</dbReference>
<feature type="domain" description="HNH nuclease" evidence="1">
    <location>
        <begin position="214"/>
        <end position="263"/>
    </location>
</feature>
<dbReference type="InterPro" id="IPR036388">
    <property type="entry name" value="WH-like_DNA-bd_sf"/>
</dbReference>
<name>A0A481Z7C4_9VIRU</name>
<dbReference type="SMART" id="SM00507">
    <property type="entry name" value="HNHc"/>
    <property type="match status" value="2"/>
</dbReference>
<keyword evidence="2" id="KW-0255">Endonuclease</keyword>
<proteinExistence type="predicted"/>
<protein>
    <submittedName>
        <fullName evidence="2">HNH endonuclease</fullName>
    </submittedName>
</protein>
<dbReference type="GO" id="GO:0004519">
    <property type="term" value="F:endonuclease activity"/>
    <property type="evidence" value="ECO:0007669"/>
    <property type="project" value="UniProtKB-KW"/>
</dbReference>
<dbReference type="SUPFAM" id="SSF54060">
    <property type="entry name" value="His-Me finger endonucleases"/>
    <property type="match status" value="2"/>
</dbReference>
<accession>A0A481Z7C4</accession>
<dbReference type="InterPro" id="IPR003615">
    <property type="entry name" value="HNH_nuc"/>
</dbReference>
<sequence length="331" mass="38220">MPCEIWKDLAPEFPYYFVSNLGRVKMYEGYISHASPESSGYVRPGINKDGKKVKRSMHVLVAKAFIPNPENKSFVCHINRNKADNRVENLIWCTRQEKERGRIKSKKSAGKSINQLSIDGIYIKTWISISDASQTLLIRRQNISDTCKNKRESAGGFKWKYHETVHSLPNEEWKTMNLDPSASVKVSSFGRIWRCHDMKTYGSETNGYMYVRVQGRVFSVHRLICQVFKPIENSDKYAVDHIDGNKRNNHVDNLEWVTDAENSKRARAAGLITPNNKCRKILQLDNEKRILNCFDSIKEATNKTGVNKGSICLACRNRTIKRGEFFWQYQI</sequence>
<dbReference type="Pfam" id="PF13392">
    <property type="entry name" value="HNH_3"/>
    <property type="match status" value="2"/>
</dbReference>
<dbReference type="Gene3D" id="1.10.10.10">
    <property type="entry name" value="Winged helix-like DNA-binding domain superfamily/Winged helix DNA-binding domain"/>
    <property type="match status" value="2"/>
</dbReference>